<sequence>MGRSVTYPTGSVVAFRLLDDGDDEDVDWAYDCLVEEIIDTTKAALPSFQRFDGWRGREDRILLRNAFADCGISTYCGIAAIWLAERDDPRYWEADSDIPRTARARRWLAQVSGRFIDLFAELRLVGRFSNGEAIFERSRSNCDTGS</sequence>
<organism evidence="1 2">
    <name type="scientific">Erythrobacter mangrovi</name>
    <dbReference type="NCBI Taxonomy" id="2739433"/>
    <lineage>
        <taxon>Bacteria</taxon>
        <taxon>Pseudomonadati</taxon>
        <taxon>Pseudomonadota</taxon>
        <taxon>Alphaproteobacteria</taxon>
        <taxon>Sphingomonadales</taxon>
        <taxon>Erythrobacteraceae</taxon>
        <taxon>Erythrobacter/Porphyrobacter group</taxon>
        <taxon>Erythrobacter</taxon>
    </lineage>
</organism>
<name>A0A7D4B9Z1_9SPHN</name>
<dbReference type="EMBL" id="CP053921">
    <property type="protein sequence ID" value="QKG71261.1"/>
    <property type="molecule type" value="Genomic_DNA"/>
</dbReference>
<gene>
    <name evidence="1" type="ORF">HQR01_07685</name>
</gene>
<dbReference type="Proteomes" id="UP000504693">
    <property type="component" value="Chromosome"/>
</dbReference>
<proteinExistence type="predicted"/>
<protein>
    <submittedName>
        <fullName evidence="1">Uncharacterized protein</fullName>
    </submittedName>
</protein>
<reference evidence="1 2" key="1">
    <citation type="submission" date="2020-05" db="EMBL/GenBank/DDBJ databases">
        <title>Erythrobacter mangrovi sp. nov., isolated from rhizosphere soil of mangrove plant (Kandelia candel).</title>
        <authorList>
            <person name="Ye Y.H."/>
        </authorList>
    </citation>
    <scope>NUCLEOTIDE SEQUENCE [LARGE SCALE GENOMIC DNA]</scope>
    <source>
        <strain evidence="1 2">EB310</strain>
    </source>
</reference>
<dbReference type="AlphaFoldDB" id="A0A7D4B9Z1"/>
<evidence type="ECO:0000313" key="1">
    <source>
        <dbReference type="EMBL" id="QKG71261.1"/>
    </source>
</evidence>
<dbReference type="RefSeq" id="WP_173214021.1">
    <property type="nucleotide sequence ID" value="NZ_CP053921.1"/>
</dbReference>
<accession>A0A7D4B9Z1</accession>
<evidence type="ECO:0000313" key="2">
    <source>
        <dbReference type="Proteomes" id="UP000504693"/>
    </source>
</evidence>
<dbReference type="KEGG" id="emv:HQR01_07685"/>
<keyword evidence="2" id="KW-1185">Reference proteome</keyword>